<protein>
    <submittedName>
        <fullName evidence="1">Uncharacterized protein</fullName>
    </submittedName>
</protein>
<sequence>MLDSCNNADSGLEHGVESQLRVSFAVDPDDSTVYDNDESDASSIANSLNDLSICNDTPEERAEQQSAEDLRSVLAPTCTTDSVFVEEPLQAVSFAKDAEAIHDSTAIQAPSHSVEEHKMHILKKFTWEGPPPPPLDADQTAQLMMLSRNECPFCKTAHGSRGLRVPAFADDEIKEECMIAHLVRFHHEDRRATWVLNAKR</sequence>
<dbReference type="AlphaFoldDB" id="A0A3P7L2S4"/>
<proteinExistence type="predicted"/>
<dbReference type="EMBL" id="UYYB01032355">
    <property type="protein sequence ID" value="VDM73772.1"/>
    <property type="molecule type" value="Genomic_DNA"/>
</dbReference>
<name>A0A3P7L2S4_STRVU</name>
<keyword evidence="2" id="KW-1185">Reference proteome</keyword>
<reference evidence="1 2" key="1">
    <citation type="submission" date="2018-11" db="EMBL/GenBank/DDBJ databases">
        <authorList>
            <consortium name="Pathogen Informatics"/>
        </authorList>
    </citation>
    <scope>NUCLEOTIDE SEQUENCE [LARGE SCALE GENOMIC DNA]</scope>
</reference>
<accession>A0A3P7L2S4</accession>
<gene>
    <name evidence="1" type="ORF">SVUK_LOCUS8770</name>
</gene>
<organism evidence="1 2">
    <name type="scientific">Strongylus vulgaris</name>
    <name type="common">Blood worm</name>
    <dbReference type="NCBI Taxonomy" id="40348"/>
    <lineage>
        <taxon>Eukaryota</taxon>
        <taxon>Metazoa</taxon>
        <taxon>Ecdysozoa</taxon>
        <taxon>Nematoda</taxon>
        <taxon>Chromadorea</taxon>
        <taxon>Rhabditida</taxon>
        <taxon>Rhabditina</taxon>
        <taxon>Rhabditomorpha</taxon>
        <taxon>Strongyloidea</taxon>
        <taxon>Strongylidae</taxon>
        <taxon>Strongylus</taxon>
    </lineage>
</organism>
<evidence type="ECO:0000313" key="2">
    <source>
        <dbReference type="Proteomes" id="UP000270094"/>
    </source>
</evidence>
<dbReference type="Proteomes" id="UP000270094">
    <property type="component" value="Unassembled WGS sequence"/>
</dbReference>
<evidence type="ECO:0000313" key="1">
    <source>
        <dbReference type="EMBL" id="VDM73772.1"/>
    </source>
</evidence>